<dbReference type="GO" id="GO:0005886">
    <property type="term" value="C:plasma membrane"/>
    <property type="evidence" value="ECO:0007669"/>
    <property type="project" value="TreeGrafter"/>
</dbReference>
<evidence type="ECO:0000313" key="10">
    <source>
        <dbReference type="Proteomes" id="UP000274822"/>
    </source>
</evidence>
<dbReference type="Gene3D" id="1.10.287.70">
    <property type="match status" value="1"/>
</dbReference>
<keyword evidence="3" id="KW-0677">Repeat</keyword>
<comment type="caution">
    <text evidence="9">The sequence shown here is derived from an EMBL/GenBank/DDBJ whole genome shotgun (WGS) entry which is preliminary data.</text>
</comment>
<sequence length="1230" mass="139314">MTENQDVLSHIDATDDPKQIAQDDSSSGHISISIIPQDLPVSDPNLARADDISIEEMQSETLSTDARDDTSIEEMQSETLSTDTRDDISILSIADVAFGDKPVGNYKPRATALSPDHKLLATFSNEGELAIWNFDPITLGVGSKVWWAWVQPVNQGWLCDISFPKGATHVALASMAMRYNFHEKNLKKGYVWSLDINGETPASSESYSLPILESDNYLFAFNARDDRKNQLLIVSEYAFALTSLNSLESLMTNDRISDDRVSWTQFACDYFHRDNQLRLLKSRCHLQEMYIGLEGRAIRYTSIHNGTDNWFWSPQDLNHPSFGTAVSCDNSVLAISSGTSLITYRVANMIMLARVSLDQLSNLGPYDIQFTSSGVLAFVEWNSRRLLRVYEPHTLSTLWEVEKDGHNKFCIMLDNGCVAYSSDDDGIAVSRLWSRWTPRSFPRLAATENVPEAPVYGEHRSMSLLKWLLTNTSDGGGQPSSQRVIADTSDGTNTFTDLDCLEICSTAHSIEVRDSTSHEVIFYWVAPFRSPADSREIDVIHSYFFSVSPEYFRVKIFLRYLNEPVVREVLRTAEPGDLVDFSPNVHDSIRVLNMAMDLADNLSPAEMKQCEGFLSRFKKILRYTIDRILLFADNNPSVLTINGVLDTAMMTCVKYDMIKEVGKLMRRNWIPTLEPGKNAFALAIEYNRADIVVEMVEYCIVRAANPARPLAYLEPVVDCLENLVRPEYAFLVDHIAPFMCYYPVVVSPFAPPGAPKLQLRSKRRNFEPCAIDPGRKDKTVRTQFRDAVAKGNQFKHEATLCVVPLKGLNSYKEQMGLKPRSVFSKIVLHRELFIEPSLMYPIVAQKWNSFGRWFFGFIFFLKALLMVSFSIITSEENRQMQNFFAYTTVVLTAFFLLQEARQMVGSAANYLRSPFNYIDWLAFSFLFASALMIIRHLMPPTWLLSVGVIFMWLNLIMELRVFSGFGIMIASVLETVSKARWLLLLLAFVNLGFSHCLFLLFSHSTEITPDDDNASNNFETFGTSVVSILFLLTGDPGNFGGLTSVPVYILRILFSLLTAILLLNVLIALLNNVYTDTTKIGERVWLRQKAQWIAEVEVYWMLPSWRQKEDWFPDYIYYEADLKEYTKWHEEHKISQLNHGRFNIQKWPLKYEIEPPSTGSDNFMTTDANAFEDGADDSSNAEMAGRTGGSESMDELLAVVKELSARTARMEELLSRQEAVGIGNSGTQGG</sequence>
<evidence type="ECO:0000256" key="2">
    <source>
        <dbReference type="ARBA" id="ARBA00022692"/>
    </source>
</evidence>
<dbReference type="EMBL" id="RBNJ01011566">
    <property type="protein sequence ID" value="RUS25964.1"/>
    <property type="molecule type" value="Genomic_DNA"/>
</dbReference>
<dbReference type="AlphaFoldDB" id="A0A433Q847"/>
<evidence type="ECO:0000256" key="3">
    <source>
        <dbReference type="ARBA" id="ARBA00022737"/>
    </source>
</evidence>
<feature type="transmembrane region" description="Helical" evidence="7">
    <location>
        <begin position="917"/>
        <end position="938"/>
    </location>
</feature>
<dbReference type="GO" id="GO:0098703">
    <property type="term" value="P:calcium ion import across plasma membrane"/>
    <property type="evidence" value="ECO:0007669"/>
    <property type="project" value="TreeGrafter"/>
</dbReference>
<dbReference type="SUPFAM" id="SSF50998">
    <property type="entry name" value="Quinoprotein alcohol dehydrogenase-like"/>
    <property type="match status" value="1"/>
</dbReference>
<dbReference type="InterPro" id="IPR005821">
    <property type="entry name" value="Ion_trans_dom"/>
</dbReference>
<dbReference type="PANTHER" id="PTHR10582">
    <property type="entry name" value="TRANSIENT RECEPTOR POTENTIAL ION CHANNEL PROTEIN"/>
    <property type="match status" value="1"/>
</dbReference>
<evidence type="ECO:0000256" key="4">
    <source>
        <dbReference type="ARBA" id="ARBA00022989"/>
    </source>
</evidence>
<dbReference type="InterPro" id="IPR024862">
    <property type="entry name" value="TRPV"/>
</dbReference>
<evidence type="ECO:0000256" key="6">
    <source>
        <dbReference type="SAM" id="MobiDB-lite"/>
    </source>
</evidence>
<evidence type="ECO:0000256" key="7">
    <source>
        <dbReference type="SAM" id="Phobius"/>
    </source>
</evidence>
<feature type="transmembrane region" description="Helical" evidence="7">
    <location>
        <begin position="853"/>
        <end position="873"/>
    </location>
</feature>
<dbReference type="Proteomes" id="UP000274822">
    <property type="component" value="Unassembled WGS sequence"/>
</dbReference>
<protein>
    <recommendedName>
        <fullName evidence="8">Ion transport domain-containing protein</fullName>
    </recommendedName>
</protein>
<proteinExistence type="predicted"/>
<dbReference type="PANTHER" id="PTHR10582:SF2">
    <property type="entry name" value="INACTIVE"/>
    <property type="match status" value="1"/>
</dbReference>
<dbReference type="GO" id="GO:0005216">
    <property type="term" value="F:monoatomic ion channel activity"/>
    <property type="evidence" value="ECO:0007669"/>
    <property type="project" value="InterPro"/>
</dbReference>
<feature type="region of interest" description="Disordered" evidence="6">
    <location>
        <begin position="58"/>
        <end position="81"/>
    </location>
</feature>
<feature type="transmembrane region" description="Helical" evidence="7">
    <location>
        <begin position="879"/>
        <end position="897"/>
    </location>
</feature>
<gene>
    <name evidence="9" type="ORF">BC938DRAFT_471410</name>
</gene>
<keyword evidence="5 7" id="KW-0472">Membrane</keyword>
<evidence type="ECO:0000259" key="8">
    <source>
        <dbReference type="Pfam" id="PF00520"/>
    </source>
</evidence>
<keyword evidence="2 7" id="KW-0812">Transmembrane</keyword>
<evidence type="ECO:0000256" key="1">
    <source>
        <dbReference type="ARBA" id="ARBA00004141"/>
    </source>
</evidence>
<feature type="transmembrane region" description="Helical" evidence="7">
    <location>
        <begin position="981"/>
        <end position="1001"/>
    </location>
</feature>
<comment type="subcellular location">
    <subcellularLocation>
        <location evidence="1">Membrane</location>
        <topology evidence="1">Multi-pass membrane protein</topology>
    </subcellularLocation>
</comment>
<feature type="transmembrane region" description="Helical" evidence="7">
    <location>
        <begin position="1048"/>
        <end position="1070"/>
    </location>
</feature>
<feature type="region of interest" description="Disordered" evidence="6">
    <location>
        <begin position="1168"/>
        <end position="1190"/>
    </location>
</feature>
<organism evidence="9 10">
    <name type="scientific">Jimgerdemannia flammicorona</name>
    <dbReference type="NCBI Taxonomy" id="994334"/>
    <lineage>
        <taxon>Eukaryota</taxon>
        <taxon>Fungi</taxon>
        <taxon>Fungi incertae sedis</taxon>
        <taxon>Mucoromycota</taxon>
        <taxon>Mucoromycotina</taxon>
        <taxon>Endogonomycetes</taxon>
        <taxon>Endogonales</taxon>
        <taxon>Endogonaceae</taxon>
        <taxon>Jimgerdemannia</taxon>
    </lineage>
</organism>
<feature type="domain" description="Ion transport" evidence="8">
    <location>
        <begin position="853"/>
        <end position="1079"/>
    </location>
</feature>
<keyword evidence="4 7" id="KW-1133">Transmembrane helix</keyword>
<feature type="region of interest" description="Disordered" evidence="6">
    <location>
        <begin position="1"/>
        <end position="28"/>
    </location>
</feature>
<dbReference type="InterPro" id="IPR011047">
    <property type="entry name" value="Quinoprotein_ADH-like_sf"/>
</dbReference>
<evidence type="ECO:0000256" key="5">
    <source>
        <dbReference type="ARBA" id="ARBA00023136"/>
    </source>
</evidence>
<reference evidence="9 10" key="1">
    <citation type="journal article" date="2018" name="New Phytol.">
        <title>Phylogenomics of Endogonaceae and evolution of mycorrhizas within Mucoromycota.</title>
        <authorList>
            <person name="Chang Y."/>
            <person name="Desiro A."/>
            <person name="Na H."/>
            <person name="Sandor L."/>
            <person name="Lipzen A."/>
            <person name="Clum A."/>
            <person name="Barry K."/>
            <person name="Grigoriev I.V."/>
            <person name="Martin F.M."/>
            <person name="Stajich J.E."/>
            <person name="Smith M.E."/>
            <person name="Bonito G."/>
            <person name="Spatafora J.W."/>
        </authorList>
    </citation>
    <scope>NUCLEOTIDE SEQUENCE [LARGE SCALE GENOMIC DNA]</scope>
    <source>
        <strain evidence="9 10">AD002</strain>
    </source>
</reference>
<evidence type="ECO:0000313" key="9">
    <source>
        <dbReference type="EMBL" id="RUS25964.1"/>
    </source>
</evidence>
<accession>A0A433Q847</accession>
<name>A0A433Q847_9FUNG</name>
<feature type="transmembrane region" description="Helical" evidence="7">
    <location>
        <begin position="944"/>
        <end position="969"/>
    </location>
</feature>
<dbReference type="Pfam" id="PF00520">
    <property type="entry name" value="Ion_trans"/>
    <property type="match status" value="1"/>
</dbReference>
<keyword evidence="10" id="KW-1185">Reference proteome</keyword>